<dbReference type="EMBL" id="JACAZH010000038">
    <property type="protein sequence ID" value="KAF7335961.1"/>
    <property type="molecule type" value="Genomic_DNA"/>
</dbReference>
<dbReference type="Gene3D" id="3.50.50.60">
    <property type="entry name" value="FAD/NAD(P)-binding domain"/>
    <property type="match status" value="1"/>
</dbReference>
<reference evidence="1" key="1">
    <citation type="submission" date="2020-05" db="EMBL/GenBank/DDBJ databases">
        <title>Mycena genomes resolve the evolution of fungal bioluminescence.</title>
        <authorList>
            <person name="Tsai I.J."/>
        </authorList>
    </citation>
    <scope>NUCLEOTIDE SEQUENCE</scope>
    <source>
        <strain evidence="1">160909Yilan</strain>
    </source>
</reference>
<dbReference type="OrthoDB" id="3042344at2759"/>
<proteinExistence type="predicted"/>
<dbReference type="Proteomes" id="UP000623467">
    <property type="component" value="Unassembled WGS sequence"/>
</dbReference>
<gene>
    <name evidence="1" type="ORF">MSAN_02309500</name>
</gene>
<evidence type="ECO:0000313" key="1">
    <source>
        <dbReference type="EMBL" id="KAF7335961.1"/>
    </source>
</evidence>
<name>A0A8H6X8D0_9AGAR</name>
<sequence>MLSAPGLRQIDVQDRLNRQYTQPKAGLGDAKSHSQGGIYLTPLSNLSAHSIFQFPLGLGWPHQTINGAQRSSDATLLNLHVPVDARVTRVNQTGTDSAVMDRPFHNSFNAHSGINLISAKNEDVRSAGAVGTAQIFLSGIDPENDSSALGIRIIFNNPTAGQNLTDPPLRSNLWYVNSNGTFDVLD</sequence>
<organism evidence="1 2">
    <name type="scientific">Mycena sanguinolenta</name>
    <dbReference type="NCBI Taxonomy" id="230812"/>
    <lineage>
        <taxon>Eukaryota</taxon>
        <taxon>Fungi</taxon>
        <taxon>Dikarya</taxon>
        <taxon>Basidiomycota</taxon>
        <taxon>Agaricomycotina</taxon>
        <taxon>Agaricomycetes</taxon>
        <taxon>Agaricomycetidae</taxon>
        <taxon>Agaricales</taxon>
        <taxon>Marasmiineae</taxon>
        <taxon>Mycenaceae</taxon>
        <taxon>Mycena</taxon>
    </lineage>
</organism>
<dbReference type="AlphaFoldDB" id="A0A8H6X8D0"/>
<comment type="caution">
    <text evidence="1">The sequence shown here is derived from an EMBL/GenBank/DDBJ whole genome shotgun (WGS) entry which is preliminary data.</text>
</comment>
<protein>
    <submittedName>
        <fullName evidence="1">Choline dehydrogenase, mitochondrial</fullName>
    </submittedName>
</protein>
<accession>A0A8H6X8D0</accession>
<keyword evidence="2" id="KW-1185">Reference proteome</keyword>
<evidence type="ECO:0000313" key="2">
    <source>
        <dbReference type="Proteomes" id="UP000623467"/>
    </source>
</evidence>
<dbReference type="InterPro" id="IPR036188">
    <property type="entry name" value="FAD/NAD-bd_sf"/>
</dbReference>